<dbReference type="InterPro" id="IPR036465">
    <property type="entry name" value="vWFA_dom_sf"/>
</dbReference>
<protein>
    <submittedName>
        <fullName evidence="3">Uncharacterized protein</fullName>
    </submittedName>
</protein>
<keyword evidence="2" id="KW-0812">Transmembrane</keyword>
<dbReference type="SUPFAM" id="SSF53300">
    <property type="entry name" value="vWA-like"/>
    <property type="match status" value="1"/>
</dbReference>
<evidence type="ECO:0000256" key="1">
    <source>
        <dbReference type="PROSITE-ProRule" id="PRU00023"/>
    </source>
</evidence>
<evidence type="ECO:0000313" key="3">
    <source>
        <dbReference type="EMBL" id="KZT11209.1"/>
    </source>
</evidence>
<gene>
    <name evidence="3" type="ORF">LAESUDRAFT_258401</name>
</gene>
<name>A0A165H3Y4_9APHY</name>
<dbReference type="Pfam" id="PF00023">
    <property type="entry name" value="Ank"/>
    <property type="match status" value="1"/>
</dbReference>
<keyword evidence="1" id="KW-0040">ANK repeat</keyword>
<dbReference type="OrthoDB" id="2142040at2759"/>
<keyword evidence="4" id="KW-1185">Reference proteome</keyword>
<proteinExistence type="predicted"/>
<dbReference type="PANTHER" id="PTHR34706:SF3">
    <property type="entry name" value="ANKYRIN REPEAT PROTEIN (AFU_ORTHOLOGUE AFUA_7G06200)"/>
    <property type="match status" value="1"/>
</dbReference>
<evidence type="ECO:0000256" key="2">
    <source>
        <dbReference type="SAM" id="Phobius"/>
    </source>
</evidence>
<reference evidence="3 4" key="1">
    <citation type="journal article" date="2016" name="Mol. Biol. Evol.">
        <title>Comparative Genomics of Early-Diverging Mushroom-Forming Fungi Provides Insights into the Origins of Lignocellulose Decay Capabilities.</title>
        <authorList>
            <person name="Nagy L.G."/>
            <person name="Riley R."/>
            <person name="Tritt A."/>
            <person name="Adam C."/>
            <person name="Daum C."/>
            <person name="Floudas D."/>
            <person name="Sun H."/>
            <person name="Yadav J.S."/>
            <person name="Pangilinan J."/>
            <person name="Larsson K.H."/>
            <person name="Matsuura K."/>
            <person name="Barry K."/>
            <person name="Labutti K."/>
            <person name="Kuo R."/>
            <person name="Ohm R.A."/>
            <person name="Bhattacharya S.S."/>
            <person name="Shirouzu T."/>
            <person name="Yoshinaga Y."/>
            <person name="Martin F.M."/>
            <person name="Grigoriev I.V."/>
            <person name="Hibbett D.S."/>
        </authorList>
    </citation>
    <scope>NUCLEOTIDE SEQUENCE [LARGE SCALE GENOMIC DNA]</scope>
    <source>
        <strain evidence="3 4">93-53</strain>
    </source>
</reference>
<dbReference type="InterPro" id="IPR036770">
    <property type="entry name" value="Ankyrin_rpt-contain_sf"/>
</dbReference>
<dbReference type="Gene3D" id="1.25.40.20">
    <property type="entry name" value="Ankyrin repeat-containing domain"/>
    <property type="match status" value="1"/>
</dbReference>
<accession>A0A165H3Y4</accession>
<dbReference type="PROSITE" id="PS50088">
    <property type="entry name" value="ANK_REPEAT"/>
    <property type="match status" value="2"/>
</dbReference>
<dbReference type="Pfam" id="PF12796">
    <property type="entry name" value="Ank_2"/>
    <property type="match status" value="1"/>
</dbReference>
<sequence>MANLHDDAFRGKLTLDRLKTYLASSPSAINSVGGKNSLTPLAAACWNGHLDVVNLLLDNPIHLADPDVPSRYGRTPLHIVTTHARIRRMEIVRALIDAGADVDARDEDDFTPLMYAVAEVRDKDVVRELVDRGASLSQQNKHNQTARTLAREAGLEDELRTREERSSSRAEIINLLVALVVFILAYVNSGLVEDVIKGTVQQLYGITGTKGTKGQDQEIKPAFDETLKDINDIREERKKMKDLEVNGGSRGDQKLVDGKDIDEKNSLITPISPDSPASVASIIPDVSKPEPVTVEEFSSAVNQYAHETNLEKFFAPGDPFLEELAKSAAALRNDPTTLLGSPKNIKRLIALSLYQPVIYCDDSGSMHKGNRWSDQRELVNRVARISTKIVPDNLGVELRFINSKASSNLTAADVDAAVTAVRPSGGTAIGTVLRRTILEPLVYEVISDPNRKLSRPLLICTITDGCPSGEPQTMLKDVIVECKRRLVDAGYEPHSVMFSISQLGDDKKATNFLNDLRHEHEIRDVLYCTTDRLDSKFQELASNEKRLEEWLLKLLTKPIMDAGAE</sequence>
<feature type="repeat" description="ANK" evidence="1">
    <location>
        <begin position="108"/>
        <end position="141"/>
    </location>
</feature>
<feature type="repeat" description="ANK" evidence="1">
    <location>
        <begin position="72"/>
        <end position="107"/>
    </location>
</feature>
<keyword evidence="2" id="KW-0472">Membrane</keyword>
<dbReference type="EMBL" id="KV427607">
    <property type="protein sequence ID" value="KZT11209.1"/>
    <property type="molecule type" value="Genomic_DNA"/>
</dbReference>
<dbReference type="PROSITE" id="PS50297">
    <property type="entry name" value="ANK_REP_REGION"/>
    <property type="match status" value="2"/>
</dbReference>
<dbReference type="SUPFAM" id="SSF48403">
    <property type="entry name" value="Ankyrin repeat"/>
    <property type="match status" value="1"/>
</dbReference>
<dbReference type="AlphaFoldDB" id="A0A165H3Y4"/>
<dbReference type="InterPro" id="IPR002110">
    <property type="entry name" value="Ankyrin_rpt"/>
</dbReference>
<feature type="transmembrane region" description="Helical" evidence="2">
    <location>
        <begin position="172"/>
        <end position="192"/>
    </location>
</feature>
<dbReference type="SMART" id="SM00248">
    <property type="entry name" value="ANK"/>
    <property type="match status" value="3"/>
</dbReference>
<dbReference type="PANTHER" id="PTHR34706">
    <property type="entry name" value="SLR1338 PROTEIN"/>
    <property type="match status" value="1"/>
</dbReference>
<dbReference type="STRING" id="1314785.A0A165H3Y4"/>
<dbReference type="RefSeq" id="XP_040768949.1">
    <property type="nucleotide sequence ID" value="XM_040901765.1"/>
</dbReference>
<dbReference type="GeneID" id="63818797"/>
<organism evidence="3 4">
    <name type="scientific">Laetiporus sulphureus 93-53</name>
    <dbReference type="NCBI Taxonomy" id="1314785"/>
    <lineage>
        <taxon>Eukaryota</taxon>
        <taxon>Fungi</taxon>
        <taxon>Dikarya</taxon>
        <taxon>Basidiomycota</taxon>
        <taxon>Agaricomycotina</taxon>
        <taxon>Agaricomycetes</taxon>
        <taxon>Polyporales</taxon>
        <taxon>Laetiporus</taxon>
    </lineage>
</organism>
<dbReference type="Proteomes" id="UP000076871">
    <property type="component" value="Unassembled WGS sequence"/>
</dbReference>
<dbReference type="InParanoid" id="A0A165H3Y4"/>
<keyword evidence="2" id="KW-1133">Transmembrane helix</keyword>
<dbReference type="Gene3D" id="3.40.50.410">
    <property type="entry name" value="von Willebrand factor, type A domain"/>
    <property type="match status" value="1"/>
</dbReference>
<evidence type="ECO:0000313" key="4">
    <source>
        <dbReference type="Proteomes" id="UP000076871"/>
    </source>
</evidence>